<feature type="active site" evidence="4">
    <location>
        <position position="64"/>
    </location>
</feature>
<dbReference type="PANTHER" id="PTHR11592">
    <property type="entry name" value="GLUTATHIONE PEROXIDASE"/>
    <property type="match status" value="1"/>
</dbReference>
<dbReference type="PIRSF" id="PIRSF000303">
    <property type="entry name" value="Glutathion_perox"/>
    <property type="match status" value="1"/>
</dbReference>
<dbReference type="PROSITE" id="PS51355">
    <property type="entry name" value="GLUTATHIONE_PEROXID_3"/>
    <property type="match status" value="1"/>
</dbReference>
<dbReference type="GO" id="GO:0034599">
    <property type="term" value="P:cellular response to oxidative stress"/>
    <property type="evidence" value="ECO:0007669"/>
    <property type="project" value="TreeGrafter"/>
</dbReference>
<dbReference type="PANTHER" id="PTHR11592:SF78">
    <property type="entry name" value="GLUTATHIONE PEROXIDASE"/>
    <property type="match status" value="1"/>
</dbReference>
<feature type="chain" id="PRO_5019121796" description="Glutathione peroxidase" evidence="6">
    <location>
        <begin position="29"/>
        <end position="185"/>
    </location>
</feature>
<dbReference type="PROSITE" id="PS00460">
    <property type="entry name" value="GLUTATHIONE_PEROXID_1"/>
    <property type="match status" value="1"/>
</dbReference>
<comment type="similarity">
    <text evidence="1 5">Belongs to the glutathione peroxidase family.</text>
</comment>
<dbReference type="AlphaFoldDB" id="A0A419A3I1"/>
<sequence>MKRRLFLSLATAVSAIFAGLIHRRPAMAGGEAPSFTFPSIDGGQLDSAEWRGRPVLVVNTASLCGFTGQLRDMQALHEELGPQGLVVLAVPSDDFNQELENAQKVQEFCTLEYGITLPMTDILHVARGEVHPLYAWAREQTGFVPKWNFNKLVLGPDGRILGHWGSMTRPGDAKIRAAIAPYLSS</sequence>
<keyword evidence="2 5" id="KW-0575">Peroxidase</keyword>
<evidence type="ECO:0000256" key="3">
    <source>
        <dbReference type="ARBA" id="ARBA00023002"/>
    </source>
</evidence>
<dbReference type="Pfam" id="PF00255">
    <property type="entry name" value="GSHPx"/>
    <property type="match status" value="1"/>
</dbReference>
<dbReference type="PROSITE" id="PS51352">
    <property type="entry name" value="THIOREDOXIN_2"/>
    <property type="match status" value="1"/>
</dbReference>
<dbReference type="Gene3D" id="3.40.30.10">
    <property type="entry name" value="Glutaredoxin"/>
    <property type="match status" value="1"/>
</dbReference>
<dbReference type="CDD" id="cd00340">
    <property type="entry name" value="GSH_Peroxidase"/>
    <property type="match status" value="1"/>
</dbReference>
<accession>A0A419A3I1</accession>
<protein>
    <recommendedName>
        <fullName evidence="5">Glutathione peroxidase</fullName>
    </recommendedName>
</protein>
<dbReference type="Proteomes" id="UP000283587">
    <property type="component" value="Unassembled WGS sequence"/>
</dbReference>
<keyword evidence="9" id="KW-1185">Reference proteome</keyword>
<evidence type="ECO:0000259" key="7">
    <source>
        <dbReference type="PROSITE" id="PS51352"/>
    </source>
</evidence>
<evidence type="ECO:0000313" key="9">
    <source>
        <dbReference type="Proteomes" id="UP000283587"/>
    </source>
</evidence>
<comment type="caution">
    <text evidence="8">The sequence shown here is derived from an EMBL/GenBank/DDBJ whole genome shotgun (WGS) entry which is preliminary data.</text>
</comment>
<dbReference type="InterPro" id="IPR013766">
    <property type="entry name" value="Thioredoxin_domain"/>
</dbReference>
<evidence type="ECO:0000256" key="4">
    <source>
        <dbReference type="PIRSR" id="PIRSR000303-1"/>
    </source>
</evidence>
<dbReference type="GO" id="GO:0004601">
    <property type="term" value="F:peroxidase activity"/>
    <property type="evidence" value="ECO:0007669"/>
    <property type="project" value="UniProtKB-KW"/>
</dbReference>
<dbReference type="InterPro" id="IPR000889">
    <property type="entry name" value="Glutathione_peroxidase"/>
</dbReference>
<dbReference type="OrthoDB" id="9785502at2"/>
<evidence type="ECO:0000256" key="5">
    <source>
        <dbReference type="RuleBase" id="RU000499"/>
    </source>
</evidence>
<organism evidence="8 9">
    <name type="scientific">Paracoccus siganidrum</name>
    <dbReference type="NCBI Taxonomy" id="1276757"/>
    <lineage>
        <taxon>Bacteria</taxon>
        <taxon>Pseudomonadati</taxon>
        <taxon>Pseudomonadota</taxon>
        <taxon>Alphaproteobacteria</taxon>
        <taxon>Rhodobacterales</taxon>
        <taxon>Paracoccaceae</taxon>
        <taxon>Paracoccus</taxon>
    </lineage>
</organism>
<evidence type="ECO:0000256" key="6">
    <source>
        <dbReference type="SAM" id="SignalP"/>
    </source>
</evidence>
<proteinExistence type="inferred from homology"/>
<evidence type="ECO:0000256" key="1">
    <source>
        <dbReference type="ARBA" id="ARBA00006926"/>
    </source>
</evidence>
<evidence type="ECO:0000256" key="2">
    <source>
        <dbReference type="ARBA" id="ARBA00022559"/>
    </source>
</evidence>
<dbReference type="InterPro" id="IPR029759">
    <property type="entry name" value="GPX_AS"/>
</dbReference>
<keyword evidence="3 5" id="KW-0560">Oxidoreductase</keyword>
<reference evidence="9" key="1">
    <citation type="submission" date="2018-09" db="EMBL/GenBank/DDBJ databases">
        <title>Paracoccus onubensis nov. sp. a moderate halophilic bacterium isolated from Gruta de las Maravillas (Aracena, Spain).</title>
        <authorList>
            <person name="Jurado V."/>
            <person name="Gutierrez-Patricio S."/>
            <person name="Gonzalez-Pimentel J.L."/>
            <person name="Miller A.Z."/>
            <person name="Laiz L."/>
            <person name="Saiz-Jimenez C."/>
        </authorList>
    </citation>
    <scope>NUCLEOTIDE SEQUENCE [LARGE SCALE GENOMIC DNA]</scope>
    <source>
        <strain evidence="9">DSM 26381</strain>
    </source>
</reference>
<name>A0A419A3I1_9RHOB</name>
<dbReference type="InterPro" id="IPR036249">
    <property type="entry name" value="Thioredoxin-like_sf"/>
</dbReference>
<dbReference type="EMBL" id="QZEW01000078">
    <property type="protein sequence ID" value="RJL08194.1"/>
    <property type="molecule type" value="Genomic_DNA"/>
</dbReference>
<keyword evidence="6" id="KW-0732">Signal</keyword>
<feature type="domain" description="Thioredoxin" evidence="7">
    <location>
        <begin position="26"/>
        <end position="184"/>
    </location>
</feature>
<dbReference type="PRINTS" id="PR01011">
    <property type="entry name" value="GLUTPROXDASE"/>
</dbReference>
<feature type="signal peptide" evidence="6">
    <location>
        <begin position="1"/>
        <end position="28"/>
    </location>
</feature>
<evidence type="ECO:0000313" key="8">
    <source>
        <dbReference type="EMBL" id="RJL08194.1"/>
    </source>
</evidence>
<dbReference type="SUPFAM" id="SSF52833">
    <property type="entry name" value="Thioredoxin-like"/>
    <property type="match status" value="1"/>
</dbReference>
<gene>
    <name evidence="8" type="ORF">D3P05_16485</name>
</gene>
<dbReference type="RefSeq" id="WP_119899635.1">
    <property type="nucleotide sequence ID" value="NZ_QNRC01000011.1"/>
</dbReference>